<dbReference type="EMBL" id="FOKI01000026">
    <property type="protein sequence ID" value="SFB29711.1"/>
    <property type="molecule type" value="Genomic_DNA"/>
</dbReference>
<dbReference type="CDD" id="cd10456">
    <property type="entry name" value="GIY-YIG_UPF0213"/>
    <property type="match status" value="1"/>
</dbReference>
<evidence type="ECO:0000313" key="4">
    <source>
        <dbReference type="Proteomes" id="UP000198619"/>
    </source>
</evidence>
<keyword evidence="3" id="KW-0378">Hydrolase</keyword>
<evidence type="ECO:0000313" key="3">
    <source>
        <dbReference type="EMBL" id="SFB29711.1"/>
    </source>
</evidence>
<evidence type="ECO:0000256" key="1">
    <source>
        <dbReference type="ARBA" id="ARBA00007435"/>
    </source>
</evidence>
<gene>
    <name evidence="3" type="ORF">SAMN04488528_102619</name>
</gene>
<dbReference type="Proteomes" id="UP000198619">
    <property type="component" value="Unassembled WGS sequence"/>
</dbReference>
<dbReference type="RefSeq" id="WP_090042327.1">
    <property type="nucleotide sequence ID" value="NZ_FOKI01000026.1"/>
</dbReference>
<dbReference type="SUPFAM" id="SSF82771">
    <property type="entry name" value="GIY-YIG endonuclease"/>
    <property type="match status" value="1"/>
</dbReference>
<dbReference type="PANTHER" id="PTHR34477">
    <property type="entry name" value="UPF0213 PROTEIN YHBQ"/>
    <property type="match status" value="1"/>
</dbReference>
<sequence>MCYVYILECSDKTLYTGWTNNIDNRLRTHLSGRGAKYTRGRLPVKIVYCEKFDNKSEALKREYRIKRLTREDKIKLILSQHK</sequence>
<organism evidence="3 4">
    <name type="scientific">Clostridium frigidicarnis</name>
    <dbReference type="NCBI Taxonomy" id="84698"/>
    <lineage>
        <taxon>Bacteria</taxon>
        <taxon>Bacillati</taxon>
        <taxon>Bacillota</taxon>
        <taxon>Clostridia</taxon>
        <taxon>Eubacteriales</taxon>
        <taxon>Clostridiaceae</taxon>
        <taxon>Clostridium</taxon>
    </lineage>
</organism>
<dbReference type="PROSITE" id="PS50164">
    <property type="entry name" value="GIY_YIG"/>
    <property type="match status" value="1"/>
</dbReference>
<reference evidence="3 4" key="1">
    <citation type="submission" date="2016-10" db="EMBL/GenBank/DDBJ databases">
        <authorList>
            <person name="de Groot N.N."/>
        </authorList>
    </citation>
    <scope>NUCLEOTIDE SEQUENCE [LARGE SCALE GENOMIC DNA]</scope>
    <source>
        <strain evidence="3 4">DSM 12271</strain>
    </source>
</reference>
<dbReference type="STRING" id="84698.SAMN04488528_102619"/>
<dbReference type="Gene3D" id="3.40.1440.10">
    <property type="entry name" value="GIY-YIG endonuclease"/>
    <property type="match status" value="1"/>
</dbReference>
<comment type="similarity">
    <text evidence="1">Belongs to the UPF0213 family.</text>
</comment>
<proteinExistence type="inferred from homology"/>
<dbReference type="OrthoDB" id="9807770at2"/>
<feature type="domain" description="GIY-YIG" evidence="2">
    <location>
        <begin position="1"/>
        <end position="75"/>
    </location>
</feature>
<accession>A0A1I0ZVX4</accession>
<keyword evidence="3" id="KW-0255">Endonuclease</keyword>
<dbReference type="InterPro" id="IPR035901">
    <property type="entry name" value="GIY-YIG_endonuc_sf"/>
</dbReference>
<name>A0A1I0ZVX4_9CLOT</name>
<protein>
    <submittedName>
        <fullName evidence="3">Putative endonuclease</fullName>
    </submittedName>
</protein>
<evidence type="ECO:0000259" key="2">
    <source>
        <dbReference type="PROSITE" id="PS50164"/>
    </source>
</evidence>
<dbReference type="AlphaFoldDB" id="A0A1I0ZVX4"/>
<dbReference type="GO" id="GO:0004519">
    <property type="term" value="F:endonuclease activity"/>
    <property type="evidence" value="ECO:0007669"/>
    <property type="project" value="UniProtKB-KW"/>
</dbReference>
<dbReference type="InterPro" id="IPR050190">
    <property type="entry name" value="UPF0213_domain"/>
</dbReference>
<dbReference type="InterPro" id="IPR000305">
    <property type="entry name" value="GIY-YIG_endonuc"/>
</dbReference>
<dbReference type="Pfam" id="PF01541">
    <property type="entry name" value="GIY-YIG"/>
    <property type="match status" value="1"/>
</dbReference>
<keyword evidence="4" id="KW-1185">Reference proteome</keyword>
<dbReference type="PANTHER" id="PTHR34477:SF1">
    <property type="entry name" value="UPF0213 PROTEIN YHBQ"/>
    <property type="match status" value="1"/>
</dbReference>
<keyword evidence="3" id="KW-0540">Nuclease</keyword>